<dbReference type="AlphaFoldDB" id="A0A1E5XWG8"/>
<protein>
    <recommendedName>
        <fullName evidence="1">Microcin J25-processing protein McjB C-terminal domain-containing protein</fullName>
    </recommendedName>
</protein>
<evidence type="ECO:0000313" key="3">
    <source>
        <dbReference type="Proteomes" id="UP000095463"/>
    </source>
</evidence>
<reference evidence="2 3" key="1">
    <citation type="journal article" date="2015" name="Genome Announc.">
        <title>Genome Assemblies of Three Soil-Associated Devosia species: D. insulae, D. limi, and D. soli.</title>
        <authorList>
            <person name="Hassan Y.I."/>
            <person name="Lepp D."/>
            <person name="Zhou T."/>
        </authorList>
    </citation>
    <scope>NUCLEOTIDE SEQUENCE [LARGE SCALE GENOMIC DNA]</scope>
    <source>
        <strain evidence="2 3">DS-56</strain>
    </source>
</reference>
<dbReference type="Pfam" id="PF13471">
    <property type="entry name" value="Transglut_core3"/>
    <property type="match status" value="1"/>
</dbReference>
<organism evidence="2 3">
    <name type="scientific">Devosia insulae DS-56</name>
    <dbReference type="NCBI Taxonomy" id="1116389"/>
    <lineage>
        <taxon>Bacteria</taxon>
        <taxon>Pseudomonadati</taxon>
        <taxon>Pseudomonadota</taxon>
        <taxon>Alphaproteobacteria</taxon>
        <taxon>Hyphomicrobiales</taxon>
        <taxon>Devosiaceae</taxon>
        <taxon>Devosia</taxon>
    </lineage>
</organism>
<dbReference type="RefSeq" id="WP_069907887.1">
    <property type="nucleotide sequence ID" value="NZ_LAJE02000044.1"/>
</dbReference>
<evidence type="ECO:0000313" key="2">
    <source>
        <dbReference type="EMBL" id="OEO32922.1"/>
    </source>
</evidence>
<evidence type="ECO:0000259" key="1">
    <source>
        <dbReference type="Pfam" id="PF13471"/>
    </source>
</evidence>
<comment type="caution">
    <text evidence="2">The sequence shown here is derived from an EMBL/GenBank/DDBJ whole genome shotgun (WGS) entry which is preliminary data.</text>
</comment>
<name>A0A1E5XWG8_9HYPH</name>
<proteinExistence type="predicted"/>
<accession>A0A1E5XWG8</accession>
<dbReference type="EMBL" id="LAJE02000044">
    <property type="protein sequence ID" value="OEO32922.1"/>
    <property type="molecule type" value="Genomic_DNA"/>
</dbReference>
<gene>
    <name evidence="2" type="ORF">VW23_008900</name>
</gene>
<dbReference type="InterPro" id="IPR032708">
    <property type="entry name" value="McjB_C"/>
</dbReference>
<sequence>MPHELSERAGAGLLARLAFRLQVWISARTLPARIAGRDFSQILSDASSVPPSSWPRFPVSYIARAVRRVARWPILMRNNRCLRTGLVGFAALRRCGYDPRLHFSVDPKSMGKPSLSAHCWVTLDGVEVINARIPGQVQIHVHAAPGHTPADPRGAGI</sequence>
<dbReference type="Proteomes" id="UP000095463">
    <property type="component" value="Unassembled WGS sequence"/>
</dbReference>
<feature type="domain" description="Microcin J25-processing protein McjB C-terminal" evidence="1">
    <location>
        <begin position="34"/>
        <end position="130"/>
    </location>
</feature>
<dbReference type="NCBIfam" id="NF033537">
    <property type="entry name" value="lasso_biosyn_B2"/>
    <property type="match status" value="1"/>
</dbReference>
<keyword evidence="3" id="KW-1185">Reference proteome</keyword>
<dbReference type="OrthoDB" id="9804111at2"/>
<dbReference type="InterPro" id="IPR053521">
    <property type="entry name" value="McjB-like"/>
</dbReference>